<dbReference type="Gramene" id="OQU79730">
    <property type="protein sequence ID" value="OQU79730"/>
    <property type="gene ID" value="SORBI_3008G188200"/>
</dbReference>
<organism evidence="2 3">
    <name type="scientific">Sorghum bicolor</name>
    <name type="common">Sorghum</name>
    <name type="synonym">Sorghum vulgare</name>
    <dbReference type="NCBI Taxonomy" id="4558"/>
    <lineage>
        <taxon>Eukaryota</taxon>
        <taxon>Viridiplantae</taxon>
        <taxon>Streptophyta</taxon>
        <taxon>Embryophyta</taxon>
        <taxon>Tracheophyta</taxon>
        <taxon>Spermatophyta</taxon>
        <taxon>Magnoliopsida</taxon>
        <taxon>Liliopsida</taxon>
        <taxon>Poales</taxon>
        <taxon>Poaceae</taxon>
        <taxon>PACMAD clade</taxon>
        <taxon>Panicoideae</taxon>
        <taxon>Andropogonodae</taxon>
        <taxon>Andropogoneae</taxon>
        <taxon>Sorghinae</taxon>
        <taxon>Sorghum</taxon>
    </lineage>
</organism>
<accession>A0A1Z5R7M3</accession>
<evidence type="ECO:0000313" key="3">
    <source>
        <dbReference type="Proteomes" id="UP000000768"/>
    </source>
</evidence>
<protein>
    <submittedName>
        <fullName evidence="2">Uncharacterized protein</fullName>
    </submittedName>
</protein>
<keyword evidence="1" id="KW-0472">Membrane</keyword>
<dbReference type="AlphaFoldDB" id="A0A1Z5R7M3"/>
<evidence type="ECO:0000256" key="1">
    <source>
        <dbReference type="SAM" id="Phobius"/>
    </source>
</evidence>
<gene>
    <name evidence="2" type="ORF">SORBI_3008G188200</name>
</gene>
<proteinExistence type="predicted"/>
<name>A0A1Z5R7M3_SORBI</name>
<feature type="transmembrane region" description="Helical" evidence="1">
    <location>
        <begin position="21"/>
        <end position="41"/>
    </location>
</feature>
<keyword evidence="1" id="KW-0812">Transmembrane</keyword>
<reference evidence="2 3" key="1">
    <citation type="journal article" date="2009" name="Nature">
        <title>The Sorghum bicolor genome and the diversification of grasses.</title>
        <authorList>
            <person name="Paterson A.H."/>
            <person name="Bowers J.E."/>
            <person name="Bruggmann R."/>
            <person name="Dubchak I."/>
            <person name="Grimwood J."/>
            <person name="Gundlach H."/>
            <person name="Haberer G."/>
            <person name="Hellsten U."/>
            <person name="Mitros T."/>
            <person name="Poliakov A."/>
            <person name="Schmutz J."/>
            <person name="Spannagl M."/>
            <person name="Tang H."/>
            <person name="Wang X."/>
            <person name="Wicker T."/>
            <person name="Bharti A.K."/>
            <person name="Chapman J."/>
            <person name="Feltus F.A."/>
            <person name="Gowik U."/>
            <person name="Grigoriev I.V."/>
            <person name="Lyons E."/>
            <person name="Maher C.A."/>
            <person name="Martis M."/>
            <person name="Narechania A."/>
            <person name="Otillar R.P."/>
            <person name="Penning B.W."/>
            <person name="Salamov A.A."/>
            <person name="Wang Y."/>
            <person name="Zhang L."/>
            <person name="Carpita N.C."/>
            <person name="Freeling M."/>
            <person name="Gingle A.R."/>
            <person name="Hash C.T."/>
            <person name="Keller B."/>
            <person name="Klein P."/>
            <person name="Kresovich S."/>
            <person name="McCann M.C."/>
            <person name="Ming R."/>
            <person name="Peterson D.G."/>
            <person name="Mehboob-ur-Rahman"/>
            <person name="Ware D."/>
            <person name="Westhoff P."/>
            <person name="Mayer K.F."/>
            <person name="Messing J."/>
            <person name="Rokhsar D.S."/>
        </authorList>
    </citation>
    <scope>NUCLEOTIDE SEQUENCE [LARGE SCALE GENOMIC DNA]</scope>
    <source>
        <strain evidence="3">cv. BTx623</strain>
    </source>
</reference>
<dbReference type="InParanoid" id="A0A1Z5R7M3"/>
<reference evidence="3" key="2">
    <citation type="journal article" date="2018" name="Plant J.">
        <title>The Sorghum bicolor reference genome: improved assembly, gene annotations, a transcriptome atlas, and signatures of genome organization.</title>
        <authorList>
            <person name="McCormick R.F."/>
            <person name="Truong S.K."/>
            <person name="Sreedasyam A."/>
            <person name="Jenkins J."/>
            <person name="Shu S."/>
            <person name="Sims D."/>
            <person name="Kennedy M."/>
            <person name="Amirebrahimi M."/>
            <person name="Weers B.D."/>
            <person name="McKinley B."/>
            <person name="Mattison A."/>
            <person name="Morishige D.T."/>
            <person name="Grimwood J."/>
            <person name="Schmutz J."/>
            <person name="Mullet J.E."/>
        </authorList>
    </citation>
    <scope>NUCLEOTIDE SEQUENCE [LARGE SCALE GENOMIC DNA]</scope>
    <source>
        <strain evidence="3">cv. BTx623</strain>
    </source>
</reference>
<keyword evidence="3" id="KW-1185">Reference proteome</keyword>
<dbReference type="Proteomes" id="UP000000768">
    <property type="component" value="Chromosome 8"/>
</dbReference>
<dbReference type="EMBL" id="CM000767">
    <property type="protein sequence ID" value="OQU79730.1"/>
    <property type="molecule type" value="Genomic_DNA"/>
</dbReference>
<keyword evidence="1" id="KW-1133">Transmembrane helix</keyword>
<evidence type="ECO:0000313" key="2">
    <source>
        <dbReference type="EMBL" id="OQU79730.1"/>
    </source>
</evidence>
<sequence>MQTIAFRFAYNTNMRGRCYGILVYLLLIAYASPVMCHHHLLEAASSTSSPSSNGTDQSDFTITFCERDTCTHFKVCYCCLTMDEPNCYQRQDVCRANCLSCKPKCSRRRLLPKATR</sequence>